<evidence type="ECO:0000256" key="1">
    <source>
        <dbReference type="SAM" id="SignalP"/>
    </source>
</evidence>
<accession>A0A495S4R8</accession>
<dbReference type="Proteomes" id="UP000280091">
    <property type="component" value="Unassembled WGS sequence"/>
</dbReference>
<evidence type="ECO:0000313" key="3">
    <source>
        <dbReference type="Proteomes" id="UP000280091"/>
    </source>
</evidence>
<gene>
    <name evidence="2" type="ORF">BC952_0206</name>
</gene>
<protein>
    <recommendedName>
        <fullName evidence="4">GLPGLI family protein</fullName>
    </recommendedName>
</protein>
<reference evidence="2 3" key="1">
    <citation type="submission" date="2018-10" db="EMBL/GenBank/DDBJ databases">
        <title>Genomic Encyclopedia of Archaeal and Bacterial Type Strains, Phase II (KMG-II): from individual species to whole genera.</title>
        <authorList>
            <person name="Goeker M."/>
        </authorList>
    </citation>
    <scope>NUCLEOTIDE SEQUENCE [LARGE SCALE GENOMIC DNA]</scope>
    <source>
        <strain evidence="2 3">DSM 15094</strain>
    </source>
</reference>
<sequence length="71" mass="8369">MKSLLILLLLPFYLLSQNSTGEIVYSYYVNDGGYYKSTLSFSQTESLFKKTIKKMKKRLLLSPMMKRMKFI</sequence>
<keyword evidence="1" id="KW-0732">Signal</keyword>
<evidence type="ECO:0008006" key="4">
    <source>
        <dbReference type="Google" id="ProtNLM"/>
    </source>
</evidence>
<comment type="caution">
    <text evidence="2">The sequence shown here is derived from an EMBL/GenBank/DDBJ whole genome shotgun (WGS) entry which is preliminary data.</text>
</comment>
<feature type="chain" id="PRO_5019831338" description="GLPGLI family protein" evidence="1">
    <location>
        <begin position="22"/>
        <end position="71"/>
    </location>
</feature>
<evidence type="ECO:0000313" key="2">
    <source>
        <dbReference type="EMBL" id="RKS94591.1"/>
    </source>
</evidence>
<proteinExistence type="predicted"/>
<organism evidence="2 3">
    <name type="scientific">Flavobacterium limicola</name>
    <dbReference type="NCBI Taxonomy" id="180441"/>
    <lineage>
        <taxon>Bacteria</taxon>
        <taxon>Pseudomonadati</taxon>
        <taxon>Bacteroidota</taxon>
        <taxon>Flavobacteriia</taxon>
        <taxon>Flavobacteriales</taxon>
        <taxon>Flavobacteriaceae</taxon>
        <taxon>Flavobacterium</taxon>
    </lineage>
</organism>
<dbReference type="EMBL" id="RBXA01000001">
    <property type="protein sequence ID" value="RKS94591.1"/>
    <property type="molecule type" value="Genomic_DNA"/>
</dbReference>
<dbReference type="AlphaFoldDB" id="A0A495S4R8"/>
<name>A0A495S4R8_9FLAO</name>
<feature type="signal peptide" evidence="1">
    <location>
        <begin position="1"/>
        <end position="21"/>
    </location>
</feature>
<keyword evidence="3" id="KW-1185">Reference proteome</keyword>